<feature type="compositionally biased region" description="Polar residues" evidence="3">
    <location>
        <begin position="39"/>
        <end position="51"/>
    </location>
</feature>
<evidence type="ECO:0000313" key="6">
    <source>
        <dbReference type="Proteomes" id="UP000327044"/>
    </source>
</evidence>
<evidence type="ECO:0000259" key="4">
    <source>
        <dbReference type="Pfam" id="PF25879"/>
    </source>
</evidence>
<dbReference type="Pfam" id="PF25879">
    <property type="entry name" value="WHD_LYAR"/>
    <property type="match status" value="1"/>
</dbReference>
<keyword evidence="2" id="KW-0539">Nucleus</keyword>
<evidence type="ECO:0000256" key="3">
    <source>
        <dbReference type="SAM" id="MobiDB-lite"/>
    </source>
</evidence>
<comment type="subcellular location">
    <subcellularLocation>
        <location evidence="1">Nucleus</location>
    </subcellularLocation>
</comment>
<proteinExistence type="predicted"/>
<evidence type="ECO:0000313" key="5">
    <source>
        <dbReference type="EMBL" id="KAB0796950.1"/>
    </source>
</evidence>
<feature type="domain" description="Cell growth-regulating nucleolar protein-like winged helix" evidence="4">
    <location>
        <begin position="138"/>
        <end position="202"/>
    </location>
</feature>
<comment type="caution">
    <text evidence="5">The sequence shown here is derived from an EMBL/GenBank/DDBJ whole genome shotgun (WGS) entry which is preliminary data.</text>
</comment>
<evidence type="ECO:0000256" key="2">
    <source>
        <dbReference type="ARBA" id="ARBA00023242"/>
    </source>
</evidence>
<feature type="compositionally biased region" description="Polar residues" evidence="3">
    <location>
        <begin position="63"/>
        <end position="72"/>
    </location>
</feature>
<keyword evidence="6" id="KW-1185">Reference proteome</keyword>
<sequence>MGNKKKGGKKQKKGETTQPEELKITPTYTKQKKRDFDEQSNAESVNMGETQGKNRKKSKLQQEETVTSTTMGQEKRTLANDINSYEFKRAKTSDPTEEIDTHKKPDHAKKTKKSVKTKSKGTNTKETQVPHTARALQLTNLIKLCLKEDEKTISIAKLQKKVLKKYCQMKGGQETPKLVREFNHCLYSTQGVEVVNDTVKLLTD</sequence>
<feature type="compositionally biased region" description="Basic residues" evidence="3">
    <location>
        <begin position="1"/>
        <end position="12"/>
    </location>
</feature>
<organism evidence="5 6">
    <name type="scientific">Photinus pyralis</name>
    <name type="common">Common eastern firefly</name>
    <name type="synonym">Lampyris pyralis</name>
    <dbReference type="NCBI Taxonomy" id="7054"/>
    <lineage>
        <taxon>Eukaryota</taxon>
        <taxon>Metazoa</taxon>
        <taxon>Ecdysozoa</taxon>
        <taxon>Arthropoda</taxon>
        <taxon>Hexapoda</taxon>
        <taxon>Insecta</taxon>
        <taxon>Pterygota</taxon>
        <taxon>Neoptera</taxon>
        <taxon>Endopterygota</taxon>
        <taxon>Coleoptera</taxon>
        <taxon>Polyphaga</taxon>
        <taxon>Elateriformia</taxon>
        <taxon>Elateroidea</taxon>
        <taxon>Lampyridae</taxon>
        <taxon>Lampyrinae</taxon>
        <taxon>Photinus</taxon>
    </lineage>
</organism>
<reference evidence="5 6" key="1">
    <citation type="journal article" date="2018" name="Elife">
        <title>Firefly genomes illuminate parallel origins of bioluminescence in beetles.</title>
        <authorList>
            <person name="Fallon T.R."/>
            <person name="Lower S.E."/>
            <person name="Chang C.H."/>
            <person name="Bessho-Uehara M."/>
            <person name="Martin G.J."/>
            <person name="Bewick A.J."/>
            <person name="Behringer M."/>
            <person name="Debat H.J."/>
            <person name="Wong I."/>
            <person name="Day J.C."/>
            <person name="Suvorov A."/>
            <person name="Silva C.J."/>
            <person name="Stanger-Hall K.F."/>
            <person name="Hall D.W."/>
            <person name="Schmitz R.J."/>
            <person name="Nelson D.R."/>
            <person name="Lewis S.M."/>
            <person name="Shigenobu S."/>
            <person name="Bybee S.M."/>
            <person name="Larracuente A.M."/>
            <person name="Oba Y."/>
            <person name="Weng J.K."/>
        </authorList>
    </citation>
    <scope>NUCLEOTIDE SEQUENCE [LARGE SCALE GENOMIC DNA]</scope>
    <source>
        <strain evidence="5">1611_PpyrPB1</strain>
        <tissue evidence="5">Whole body</tissue>
    </source>
</reference>
<gene>
    <name evidence="5" type="ORF">PPYR_11011</name>
</gene>
<feature type="compositionally biased region" description="Basic residues" evidence="3">
    <location>
        <begin position="104"/>
        <end position="119"/>
    </location>
</feature>
<dbReference type="EMBL" id="VVIM01000007">
    <property type="protein sequence ID" value="KAB0796950.1"/>
    <property type="molecule type" value="Genomic_DNA"/>
</dbReference>
<evidence type="ECO:0000256" key="1">
    <source>
        <dbReference type="ARBA" id="ARBA00004123"/>
    </source>
</evidence>
<feature type="region of interest" description="Disordered" evidence="3">
    <location>
        <begin position="1"/>
        <end position="128"/>
    </location>
</feature>
<name>A0A5N4AHW3_PHOPY</name>
<feature type="compositionally biased region" description="Basic and acidic residues" evidence="3">
    <location>
        <begin position="86"/>
        <end position="103"/>
    </location>
</feature>
<dbReference type="AlphaFoldDB" id="A0A5N4AHW3"/>
<dbReference type="InParanoid" id="A0A5N4AHW3"/>
<accession>A0A5N4AHW3</accession>
<dbReference type="InterPro" id="IPR058719">
    <property type="entry name" value="WHD_LYAR"/>
</dbReference>
<protein>
    <recommendedName>
        <fullName evidence="4">Cell growth-regulating nucleolar protein-like winged helix domain-containing protein</fullName>
    </recommendedName>
</protein>
<dbReference type="Proteomes" id="UP000327044">
    <property type="component" value="Unassembled WGS sequence"/>
</dbReference>